<feature type="compositionally biased region" description="Basic residues" evidence="1">
    <location>
        <begin position="129"/>
        <end position="138"/>
    </location>
</feature>
<dbReference type="PANTHER" id="PTHR36696:SF1">
    <property type="entry name" value="EF-HAND DOMAIN-CONTAINING PROTEIN"/>
    <property type="match status" value="1"/>
</dbReference>
<evidence type="ECO:0000313" key="3">
    <source>
        <dbReference type="RefSeq" id="XP_026279196.2"/>
    </source>
</evidence>
<gene>
    <name evidence="3" type="primary">LOC113207054</name>
</gene>
<feature type="compositionally biased region" description="Basic and acidic residues" evidence="1">
    <location>
        <begin position="139"/>
        <end position="153"/>
    </location>
</feature>
<keyword evidence="2" id="KW-1185">Reference proteome</keyword>
<reference evidence="3" key="1">
    <citation type="submission" date="2025-08" db="UniProtKB">
        <authorList>
            <consortium name="RefSeq"/>
        </authorList>
    </citation>
    <scope>IDENTIFICATION</scope>
    <source>
        <tissue evidence="3">Whole organism</tissue>
    </source>
</reference>
<feature type="compositionally biased region" description="Basic and acidic residues" evidence="1">
    <location>
        <begin position="117"/>
        <end position="128"/>
    </location>
</feature>
<name>A0A6J1SKY2_FRAOC</name>
<feature type="compositionally biased region" description="Low complexity" evidence="1">
    <location>
        <begin position="97"/>
        <end position="106"/>
    </location>
</feature>
<organism evidence="2 3">
    <name type="scientific">Frankliniella occidentalis</name>
    <name type="common">Western flower thrips</name>
    <name type="synonym">Euthrips occidentalis</name>
    <dbReference type="NCBI Taxonomy" id="133901"/>
    <lineage>
        <taxon>Eukaryota</taxon>
        <taxon>Metazoa</taxon>
        <taxon>Ecdysozoa</taxon>
        <taxon>Arthropoda</taxon>
        <taxon>Hexapoda</taxon>
        <taxon>Insecta</taxon>
        <taxon>Pterygota</taxon>
        <taxon>Neoptera</taxon>
        <taxon>Paraneoptera</taxon>
        <taxon>Thysanoptera</taxon>
        <taxon>Terebrantia</taxon>
        <taxon>Thripoidea</taxon>
        <taxon>Thripidae</taxon>
        <taxon>Frankliniella</taxon>
    </lineage>
</organism>
<evidence type="ECO:0000256" key="1">
    <source>
        <dbReference type="SAM" id="MobiDB-lite"/>
    </source>
</evidence>
<dbReference type="Proteomes" id="UP000504606">
    <property type="component" value="Unplaced"/>
</dbReference>
<accession>A0A6J1SKY2</accession>
<feature type="region of interest" description="Disordered" evidence="1">
    <location>
        <begin position="265"/>
        <end position="290"/>
    </location>
</feature>
<feature type="compositionally biased region" description="Pro residues" evidence="1">
    <location>
        <begin position="1"/>
        <end position="11"/>
    </location>
</feature>
<feature type="compositionally biased region" description="Polar residues" evidence="1">
    <location>
        <begin position="47"/>
        <end position="56"/>
    </location>
</feature>
<dbReference type="RefSeq" id="XP_026279196.2">
    <property type="nucleotide sequence ID" value="XM_026423411.2"/>
</dbReference>
<dbReference type="PANTHER" id="PTHR36696">
    <property type="entry name" value="AGAP012002-PA"/>
    <property type="match status" value="1"/>
</dbReference>
<proteinExistence type="predicted"/>
<dbReference type="GeneID" id="113207054"/>
<dbReference type="KEGG" id="foc:113207054"/>
<feature type="compositionally biased region" description="Low complexity" evidence="1">
    <location>
        <begin position="59"/>
        <end position="72"/>
    </location>
</feature>
<sequence length="480" mass="51269">MRVSPPSPNEPRGPARRTPRTPCPSVVASRPASQAACRVPPPPANSRAGSRSTTAMSLARPSSHPASPSPGSHRGKLQTAASVGGEVMMSPEPPPLAASSPLPGAETAPDVVVTCADDSRTTEDEVVRRRGKKRRGKKSGKDALREPEKEIHGFPEPGETQVSAIGDESHNPSTRPSLTGTGLLASGGSFGAAYGPGMAAARAAAEEAARLRSVASSFLDAESLTHLQRDLDLETVECEFDAKRRLALEEAFRLLPKHAKRRVRDRVRDGAGVDAPPANPAADGESQPGSGGLLGIPRVFSLRSARFELPLNSAALNSLTPLEYVTRHVDVCGSSAQLYRRVFNLHREGAHLGPDAQQQQQEQSTAEVMADLDEEPRYLLGERVITALGDVLGRPLSAEEADGLRDRLGWLDAECLSFRTWCGVSALAERLYARTHAAPGVEPPARPELEQADLAGLQRRLARLNPDPRLVTILTEMSHL</sequence>
<protein>
    <submittedName>
        <fullName evidence="3">Uncharacterized protein LOC113207054 isoform X1</fullName>
    </submittedName>
</protein>
<feature type="region of interest" description="Disordered" evidence="1">
    <location>
        <begin position="1"/>
        <end position="175"/>
    </location>
</feature>
<dbReference type="OrthoDB" id="10021598at2759"/>
<dbReference type="AlphaFoldDB" id="A0A6J1SKY2"/>
<evidence type="ECO:0000313" key="2">
    <source>
        <dbReference type="Proteomes" id="UP000504606"/>
    </source>
</evidence>